<evidence type="ECO:0000313" key="5">
    <source>
        <dbReference type="EMBL" id="EUC45426.1"/>
    </source>
</evidence>
<dbReference type="STRING" id="930090.W6ZP86"/>
<dbReference type="PROSITE" id="PS01359">
    <property type="entry name" value="ZF_PHD_1"/>
    <property type="match status" value="1"/>
</dbReference>
<protein>
    <recommendedName>
        <fullName evidence="7">Zinc finger PHD-type domain-containing protein</fullName>
    </recommendedName>
</protein>
<evidence type="ECO:0000256" key="1">
    <source>
        <dbReference type="ARBA" id="ARBA00022723"/>
    </source>
</evidence>
<keyword evidence="1" id="KW-0479">Metal-binding</keyword>
<evidence type="ECO:0000256" key="4">
    <source>
        <dbReference type="SAM" id="MobiDB-lite"/>
    </source>
</evidence>
<dbReference type="RefSeq" id="XP_007688025.1">
    <property type="nucleotide sequence ID" value="XM_007689835.1"/>
</dbReference>
<dbReference type="InterPro" id="IPR011011">
    <property type="entry name" value="Znf_FYVE_PHD"/>
</dbReference>
<dbReference type="AlphaFoldDB" id="W6ZP86"/>
<dbReference type="KEGG" id="bor:COCMIDRAFT_26360"/>
<dbReference type="HOGENOM" id="CLU_310601_0_0_1"/>
<evidence type="ECO:0008006" key="7">
    <source>
        <dbReference type="Google" id="ProtNLM"/>
    </source>
</evidence>
<proteinExistence type="predicted"/>
<feature type="region of interest" description="Disordered" evidence="4">
    <location>
        <begin position="251"/>
        <end position="303"/>
    </location>
</feature>
<evidence type="ECO:0000256" key="3">
    <source>
        <dbReference type="ARBA" id="ARBA00022833"/>
    </source>
</evidence>
<dbReference type="Gene3D" id="3.30.40.10">
    <property type="entry name" value="Zinc/RING finger domain, C3HC4 (zinc finger)"/>
    <property type="match status" value="1"/>
</dbReference>
<dbReference type="Proteomes" id="UP000054032">
    <property type="component" value="Unassembled WGS sequence"/>
</dbReference>
<name>W6ZP86_COCMI</name>
<keyword evidence="2" id="KW-0863">Zinc-finger</keyword>
<dbReference type="EMBL" id="KI963984">
    <property type="protein sequence ID" value="EUC45426.1"/>
    <property type="molecule type" value="Genomic_DNA"/>
</dbReference>
<dbReference type="OrthoDB" id="3642840at2759"/>
<accession>W6ZP86</accession>
<dbReference type="GeneID" id="19120919"/>
<dbReference type="GO" id="GO:0008270">
    <property type="term" value="F:zinc ion binding"/>
    <property type="evidence" value="ECO:0007669"/>
    <property type="project" value="UniProtKB-KW"/>
</dbReference>
<evidence type="ECO:0000313" key="6">
    <source>
        <dbReference type="Proteomes" id="UP000054032"/>
    </source>
</evidence>
<evidence type="ECO:0000256" key="2">
    <source>
        <dbReference type="ARBA" id="ARBA00022771"/>
    </source>
</evidence>
<sequence length="854" mass="96298">MRAVPSAIDDAHYKRHQCIAEQLHAVYESCGEISWTIIPPVPEIATEEISRDTNNSWEYGTENDYVAAIAGMPPSKRGKKDAKHLTRAASRSRAITQEEIQYIDSVIRSDDGITSNETEGLRNPEEVDEIEKQLRYHAQVYNARGNRDRLESLTDNPSKMEETEFDAEMNRILNIFHITKLLKRNTNTKDLQGKELEIFLALVSALKLAITEDIVQVKKDIVEVRMRRAGYLRYVNRASYEILGDRYSTKSWKAGGKPTTSAVNPSDMPITATKNNASSSDQREDQQPRKSWAGNGSDRRHLENIHQRVNSDDGLREATIEPYQAPLLPLLPDPTPGRAPVSVRITNTKTLQQSTNPMLAHAKKIVMPSSSDGWITTINGTRSKALALRPPVWEGFPSQQCQLAETPLHTEISPLGQFSTYRNSFDESFFNAPAAKNSLTQLSKEPETFATESEEKTATEHVIVSEKKKSKKLRESKRKARRLDMMRNTEASIASKAANEEITEATDTSFCEISSLLKGGSRSSDAEEIPLALPSQDVDSIGCDIVQASKTTGSTTVYIRDKSTVPLPGSVPVTTHGKQSHWRDFVLNLTADQLTNPFLPSWGGYSYESWCIFEKNHILDCPFHPPHCSCVDPTTDQCFLIMPGDKPCTSGPYNRLRGDLSNPAWFPNLDLEPGRLAQEIADFHDGLAPGPLMKQEYQYHRLKCSNKLKNQQLILDTLLEIRREASGRRGQLHICYCNIAIPENPSPSLHEDLITCSYQYCTIKTFHKSCVKKLGMENVSRWYCTHCEKQMRLVAYKALRMSDRMDISDNASVQSPRHQNQGHLTKRFTETVDQFFSMTEDGSLGMRDLIWDRP</sequence>
<dbReference type="SUPFAM" id="SSF57903">
    <property type="entry name" value="FYVE/PHD zinc finger"/>
    <property type="match status" value="1"/>
</dbReference>
<keyword evidence="3" id="KW-0862">Zinc</keyword>
<keyword evidence="6" id="KW-1185">Reference proteome</keyword>
<gene>
    <name evidence="5" type="ORF">COCMIDRAFT_26360</name>
</gene>
<dbReference type="InterPro" id="IPR019786">
    <property type="entry name" value="Zinc_finger_PHD-type_CS"/>
</dbReference>
<reference evidence="5 6" key="1">
    <citation type="journal article" date="2013" name="PLoS Genet.">
        <title>Comparative genome structure, secondary metabolite, and effector coding capacity across Cochliobolus pathogens.</title>
        <authorList>
            <person name="Condon B.J."/>
            <person name="Leng Y."/>
            <person name="Wu D."/>
            <person name="Bushley K.E."/>
            <person name="Ohm R.A."/>
            <person name="Otillar R."/>
            <person name="Martin J."/>
            <person name="Schackwitz W."/>
            <person name="Grimwood J."/>
            <person name="MohdZainudin N."/>
            <person name="Xue C."/>
            <person name="Wang R."/>
            <person name="Manning V.A."/>
            <person name="Dhillon B."/>
            <person name="Tu Z.J."/>
            <person name="Steffenson B.J."/>
            <person name="Salamov A."/>
            <person name="Sun H."/>
            <person name="Lowry S."/>
            <person name="LaButti K."/>
            <person name="Han J."/>
            <person name="Copeland A."/>
            <person name="Lindquist E."/>
            <person name="Barry K."/>
            <person name="Schmutz J."/>
            <person name="Baker S.E."/>
            <person name="Ciuffetti L.M."/>
            <person name="Grigoriev I.V."/>
            <person name="Zhong S."/>
            <person name="Turgeon B.G."/>
        </authorList>
    </citation>
    <scope>NUCLEOTIDE SEQUENCE [LARGE SCALE GENOMIC DNA]</scope>
    <source>
        <strain evidence="5 6">ATCC 44560</strain>
    </source>
</reference>
<organism evidence="5 6">
    <name type="scientific">Bipolaris oryzae ATCC 44560</name>
    <dbReference type="NCBI Taxonomy" id="930090"/>
    <lineage>
        <taxon>Eukaryota</taxon>
        <taxon>Fungi</taxon>
        <taxon>Dikarya</taxon>
        <taxon>Ascomycota</taxon>
        <taxon>Pezizomycotina</taxon>
        <taxon>Dothideomycetes</taxon>
        <taxon>Pleosporomycetidae</taxon>
        <taxon>Pleosporales</taxon>
        <taxon>Pleosporineae</taxon>
        <taxon>Pleosporaceae</taxon>
        <taxon>Bipolaris</taxon>
    </lineage>
</organism>
<dbReference type="InterPro" id="IPR013083">
    <property type="entry name" value="Znf_RING/FYVE/PHD"/>
</dbReference>